<dbReference type="SMR" id="B4P7P2"/>
<name>B4P7P2_DROYA</name>
<dbReference type="InterPro" id="IPR036236">
    <property type="entry name" value="Znf_C2H2_sf"/>
</dbReference>
<reference evidence="3 4" key="1">
    <citation type="journal article" date="2007" name="Nature">
        <title>Evolution of genes and genomes on the Drosophila phylogeny.</title>
        <authorList>
            <consortium name="Drosophila 12 Genomes Consortium"/>
            <person name="Clark A.G."/>
            <person name="Eisen M.B."/>
            <person name="Smith D.R."/>
            <person name="Bergman C.M."/>
            <person name="Oliver B."/>
            <person name="Markow T.A."/>
            <person name="Kaufman T.C."/>
            <person name="Kellis M."/>
            <person name="Gelbart W."/>
            <person name="Iyer V.N."/>
            <person name="Pollard D.A."/>
            <person name="Sackton T.B."/>
            <person name="Larracuente A.M."/>
            <person name="Singh N.D."/>
            <person name="Abad J.P."/>
            <person name="Abt D.N."/>
            <person name="Adryan B."/>
            <person name="Aguade M."/>
            <person name="Akashi H."/>
            <person name="Anderson W.W."/>
            <person name="Aquadro C.F."/>
            <person name="Ardell D.H."/>
            <person name="Arguello R."/>
            <person name="Artieri C.G."/>
            <person name="Barbash D.A."/>
            <person name="Barker D."/>
            <person name="Barsanti P."/>
            <person name="Batterham P."/>
            <person name="Batzoglou S."/>
            <person name="Begun D."/>
            <person name="Bhutkar A."/>
            <person name="Blanco E."/>
            <person name="Bosak S.A."/>
            <person name="Bradley R.K."/>
            <person name="Brand A.D."/>
            <person name="Brent M.R."/>
            <person name="Brooks A.N."/>
            <person name="Brown R.H."/>
            <person name="Butlin R.K."/>
            <person name="Caggese C."/>
            <person name="Calvi B.R."/>
            <person name="Bernardo de Carvalho A."/>
            <person name="Caspi A."/>
            <person name="Castrezana S."/>
            <person name="Celniker S.E."/>
            <person name="Chang J.L."/>
            <person name="Chapple C."/>
            <person name="Chatterji S."/>
            <person name="Chinwalla A."/>
            <person name="Civetta A."/>
            <person name="Clifton S.W."/>
            <person name="Comeron J.M."/>
            <person name="Costello J.C."/>
            <person name="Coyne J.A."/>
            <person name="Daub J."/>
            <person name="David R.G."/>
            <person name="Delcher A.L."/>
            <person name="Delehaunty K."/>
            <person name="Do C.B."/>
            <person name="Ebling H."/>
            <person name="Edwards K."/>
            <person name="Eickbush T."/>
            <person name="Evans J.D."/>
            <person name="Filipski A."/>
            <person name="Findeiss S."/>
            <person name="Freyhult E."/>
            <person name="Fulton L."/>
            <person name="Fulton R."/>
            <person name="Garcia A.C."/>
            <person name="Gardiner A."/>
            <person name="Garfield D.A."/>
            <person name="Garvin B.E."/>
            <person name="Gibson G."/>
            <person name="Gilbert D."/>
            <person name="Gnerre S."/>
            <person name="Godfrey J."/>
            <person name="Good R."/>
            <person name="Gotea V."/>
            <person name="Gravely B."/>
            <person name="Greenberg A.J."/>
            <person name="Griffiths-Jones S."/>
            <person name="Gross S."/>
            <person name="Guigo R."/>
            <person name="Gustafson E.A."/>
            <person name="Haerty W."/>
            <person name="Hahn M.W."/>
            <person name="Halligan D.L."/>
            <person name="Halpern A.L."/>
            <person name="Halter G.M."/>
            <person name="Han M.V."/>
            <person name="Heger A."/>
            <person name="Hillier L."/>
            <person name="Hinrichs A.S."/>
            <person name="Holmes I."/>
            <person name="Hoskins R.A."/>
            <person name="Hubisz M.J."/>
            <person name="Hultmark D."/>
            <person name="Huntley M.A."/>
            <person name="Jaffe D.B."/>
            <person name="Jagadeeshan S."/>
            <person name="Jeck W.R."/>
            <person name="Johnson J."/>
            <person name="Jones C.D."/>
            <person name="Jordan W.C."/>
            <person name="Karpen G.H."/>
            <person name="Kataoka E."/>
            <person name="Keightley P.D."/>
            <person name="Kheradpour P."/>
            <person name="Kirkness E.F."/>
            <person name="Koerich L.B."/>
            <person name="Kristiansen K."/>
            <person name="Kudrna D."/>
            <person name="Kulathinal R.J."/>
            <person name="Kumar S."/>
            <person name="Kwok R."/>
            <person name="Lander E."/>
            <person name="Langley C.H."/>
            <person name="Lapoint R."/>
            <person name="Lazzaro B.P."/>
            <person name="Lee S.J."/>
            <person name="Levesque L."/>
            <person name="Li R."/>
            <person name="Lin C.F."/>
            <person name="Lin M.F."/>
            <person name="Lindblad-Toh K."/>
            <person name="Llopart A."/>
            <person name="Long M."/>
            <person name="Low L."/>
            <person name="Lozovsky E."/>
            <person name="Lu J."/>
            <person name="Luo M."/>
            <person name="Machado C.A."/>
            <person name="Makalowski W."/>
            <person name="Marzo M."/>
            <person name="Matsuda M."/>
            <person name="Matzkin L."/>
            <person name="McAllister B."/>
            <person name="McBride C.S."/>
            <person name="McKernan B."/>
            <person name="McKernan K."/>
            <person name="Mendez-Lago M."/>
            <person name="Minx P."/>
            <person name="Mollenhauer M.U."/>
            <person name="Montooth K."/>
            <person name="Mount S.M."/>
            <person name="Mu X."/>
            <person name="Myers E."/>
            <person name="Negre B."/>
            <person name="Newfeld S."/>
            <person name="Nielsen R."/>
            <person name="Noor M.A."/>
            <person name="O'Grady P."/>
            <person name="Pachter L."/>
            <person name="Papaceit M."/>
            <person name="Parisi M.J."/>
            <person name="Parisi M."/>
            <person name="Parts L."/>
            <person name="Pedersen J.S."/>
            <person name="Pesole G."/>
            <person name="Phillippy A.M."/>
            <person name="Ponting C.P."/>
            <person name="Pop M."/>
            <person name="Porcelli D."/>
            <person name="Powell J.R."/>
            <person name="Prohaska S."/>
            <person name="Pruitt K."/>
            <person name="Puig M."/>
            <person name="Quesneville H."/>
            <person name="Ram K.R."/>
            <person name="Rand D."/>
            <person name="Rasmussen M.D."/>
            <person name="Reed L.K."/>
            <person name="Reenan R."/>
            <person name="Reily A."/>
            <person name="Remington K.A."/>
            <person name="Rieger T.T."/>
            <person name="Ritchie M.G."/>
            <person name="Robin C."/>
            <person name="Rogers Y.H."/>
            <person name="Rohde C."/>
            <person name="Rozas J."/>
            <person name="Rubenfield M.J."/>
            <person name="Ruiz A."/>
            <person name="Russo S."/>
            <person name="Salzberg S.L."/>
            <person name="Sanchez-Gracia A."/>
            <person name="Saranga D.J."/>
            <person name="Sato H."/>
            <person name="Schaeffer S.W."/>
            <person name="Schatz M.C."/>
            <person name="Schlenke T."/>
            <person name="Schwartz R."/>
            <person name="Segarra C."/>
            <person name="Singh R.S."/>
            <person name="Sirot L."/>
            <person name="Sirota M."/>
            <person name="Sisneros N.B."/>
            <person name="Smith C.D."/>
            <person name="Smith T.F."/>
            <person name="Spieth J."/>
            <person name="Stage D.E."/>
            <person name="Stark A."/>
            <person name="Stephan W."/>
            <person name="Strausberg R.L."/>
            <person name="Strempel S."/>
            <person name="Sturgill D."/>
            <person name="Sutton G."/>
            <person name="Sutton G.G."/>
            <person name="Tao W."/>
            <person name="Teichmann S."/>
            <person name="Tobari Y.N."/>
            <person name="Tomimura Y."/>
            <person name="Tsolas J.M."/>
            <person name="Valente V.L."/>
            <person name="Venter E."/>
            <person name="Venter J.C."/>
            <person name="Vicario S."/>
            <person name="Vieira F.G."/>
            <person name="Vilella A.J."/>
            <person name="Villasante A."/>
            <person name="Walenz B."/>
            <person name="Wang J."/>
            <person name="Wasserman M."/>
            <person name="Watts T."/>
            <person name="Wilson D."/>
            <person name="Wilson R.K."/>
            <person name="Wing R.A."/>
            <person name="Wolfner M.F."/>
            <person name="Wong A."/>
            <person name="Wong G.K."/>
            <person name="Wu C.I."/>
            <person name="Wu G."/>
            <person name="Yamamoto D."/>
            <person name="Yang H.P."/>
            <person name="Yang S.P."/>
            <person name="Yorke J.A."/>
            <person name="Yoshida K."/>
            <person name="Zdobnov E."/>
            <person name="Zhang P."/>
            <person name="Zhang Y."/>
            <person name="Zimin A.V."/>
            <person name="Baldwin J."/>
            <person name="Abdouelleil A."/>
            <person name="Abdulkadir J."/>
            <person name="Abebe A."/>
            <person name="Abera B."/>
            <person name="Abreu J."/>
            <person name="Acer S.C."/>
            <person name="Aftuck L."/>
            <person name="Alexander A."/>
            <person name="An P."/>
            <person name="Anderson E."/>
            <person name="Anderson S."/>
            <person name="Arachi H."/>
            <person name="Azer M."/>
            <person name="Bachantsang P."/>
            <person name="Barry A."/>
            <person name="Bayul T."/>
            <person name="Berlin A."/>
            <person name="Bessette D."/>
            <person name="Bloom T."/>
            <person name="Blye J."/>
            <person name="Boguslavskiy L."/>
            <person name="Bonnet C."/>
            <person name="Boukhgalter B."/>
            <person name="Bourzgui I."/>
            <person name="Brown A."/>
            <person name="Cahill P."/>
            <person name="Channer S."/>
            <person name="Cheshatsang Y."/>
            <person name="Chuda L."/>
            <person name="Citroen M."/>
            <person name="Collymore A."/>
            <person name="Cooke P."/>
            <person name="Costello M."/>
            <person name="D'Aco K."/>
            <person name="Daza R."/>
            <person name="De Haan G."/>
            <person name="DeGray S."/>
            <person name="DeMaso C."/>
            <person name="Dhargay N."/>
            <person name="Dooley K."/>
            <person name="Dooley E."/>
            <person name="Doricent M."/>
            <person name="Dorje P."/>
            <person name="Dorjee K."/>
            <person name="Dupes A."/>
            <person name="Elong R."/>
            <person name="Falk J."/>
            <person name="Farina A."/>
            <person name="Faro S."/>
            <person name="Ferguson D."/>
            <person name="Fisher S."/>
            <person name="Foley C.D."/>
            <person name="Franke A."/>
            <person name="Friedrich D."/>
            <person name="Gadbois L."/>
            <person name="Gearin G."/>
            <person name="Gearin C.R."/>
            <person name="Giannoukos G."/>
            <person name="Goode T."/>
            <person name="Graham J."/>
            <person name="Grandbois E."/>
            <person name="Grewal S."/>
            <person name="Gyaltsen K."/>
            <person name="Hafez N."/>
            <person name="Hagos B."/>
            <person name="Hall J."/>
            <person name="Henson C."/>
            <person name="Hollinger A."/>
            <person name="Honan T."/>
            <person name="Huard M.D."/>
            <person name="Hughes L."/>
            <person name="Hurhula B."/>
            <person name="Husby M.E."/>
            <person name="Kamat A."/>
            <person name="Kanga B."/>
            <person name="Kashin S."/>
            <person name="Khazanovich D."/>
            <person name="Kisner P."/>
            <person name="Lance K."/>
            <person name="Lara M."/>
            <person name="Lee W."/>
            <person name="Lennon N."/>
            <person name="Letendre F."/>
            <person name="LeVine R."/>
            <person name="Lipovsky A."/>
            <person name="Liu X."/>
            <person name="Liu J."/>
            <person name="Liu S."/>
            <person name="Lokyitsang T."/>
            <person name="Lokyitsang Y."/>
            <person name="Lubonja R."/>
            <person name="Lui A."/>
            <person name="MacDonald P."/>
            <person name="Magnisalis V."/>
            <person name="Maru K."/>
            <person name="Matthews C."/>
            <person name="McCusker W."/>
            <person name="McDonough S."/>
            <person name="Mehta T."/>
            <person name="Meldrim J."/>
            <person name="Meneus L."/>
            <person name="Mihai O."/>
            <person name="Mihalev A."/>
            <person name="Mihova T."/>
            <person name="Mittelman R."/>
            <person name="Mlenga V."/>
            <person name="Montmayeur A."/>
            <person name="Mulrain L."/>
            <person name="Navidi A."/>
            <person name="Naylor J."/>
            <person name="Negash T."/>
            <person name="Nguyen T."/>
            <person name="Nguyen N."/>
            <person name="Nicol R."/>
            <person name="Norbu C."/>
            <person name="Norbu N."/>
            <person name="Novod N."/>
            <person name="O'Neill B."/>
            <person name="Osman S."/>
            <person name="Markiewicz E."/>
            <person name="Oyono O.L."/>
            <person name="Patti C."/>
            <person name="Phunkhang P."/>
            <person name="Pierre F."/>
            <person name="Priest M."/>
            <person name="Raghuraman S."/>
            <person name="Rege F."/>
            <person name="Reyes R."/>
            <person name="Rise C."/>
            <person name="Rogov P."/>
            <person name="Ross K."/>
            <person name="Ryan E."/>
            <person name="Settipalli S."/>
            <person name="Shea T."/>
            <person name="Sherpa N."/>
            <person name="Shi L."/>
            <person name="Shih D."/>
            <person name="Sparrow T."/>
            <person name="Spaulding J."/>
            <person name="Stalker J."/>
            <person name="Stange-Thomann N."/>
            <person name="Stavropoulos S."/>
            <person name="Stone C."/>
            <person name="Strader C."/>
            <person name="Tesfaye S."/>
            <person name="Thomson T."/>
            <person name="Thoulutsang Y."/>
            <person name="Thoulutsang D."/>
            <person name="Topham K."/>
            <person name="Topping I."/>
            <person name="Tsamla T."/>
            <person name="Vassiliev H."/>
            <person name="Vo A."/>
            <person name="Wangchuk T."/>
            <person name="Wangdi T."/>
            <person name="Weiand M."/>
            <person name="Wilkinson J."/>
            <person name="Wilson A."/>
            <person name="Yadav S."/>
            <person name="Young G."/>
            <person name="Yu Q."/>
            <person name="Zembek L."/>
            <person name="Zhong D."/>
            <person name="Zimmer A."/>
            <person name="Zwirko Z."/>
            <person name="Jaffe D.B."/>
            <person name="Alvarez P."/>
            <person name="Brockman W."/>
            <person name="Butler J."/>
            <person name="Chin C."/>
            <person name="Gnerre S."/>
            <person name="Grabherr M."/>
            <person name="Kleber M."/>
            <person name="Mauceli E."/>
            <person name="MacCallum I."/>
        </authorList>
    </citation>
    <scope>NUCLEOTIDE SEQUENCE [LARGE SCALE GENOMIC DNA]</scope>
    <source>
        <strain evidence="4">Tai18E2 / Tucson 14021-0261.01</strain>
    </source>
</reference>
<dbReference type="AlphaFoldDB" id="B4P7P2"/>
<evidence type="ECO:0000256" key="1">
    <source>
        <dbReference type="SAM" id="MobiDB-lite"/>
    </source>
</evidence>
<evidence type="ECO:0000313" key="4">
    <source>
        <dbReference type="Proteomes" id="UP000002282"/>
    </source>
</evidence>
<dbReference type="InterPro" id="IPR018473">
    <property type="entry name" value="Hermes_transposase_DNA-db"/>
</dbReference>
<sequence>MGKVSIASYSQDYIKAQLHSGVLQFSKKRSRGKVWNVFSRIEDQAGNAIPTIVMCRMCNSLVTYHGCTSHMERHKCYRTKALSPKTDDPLASGCEDEEDSHRNSDGSSVDKATDKVTQAVMEWCVANCRPYSIVKDSGLQKLVSILLEVGSEYGRNVCIDDLLPEPGVVALSLESLYEQKFKQARSEMSRIRINGYSIAIAEEKHGSADSFFLSSTAHYVLEGRKCTQLMGLTNVPRNKSSTDNYVLKLIEGMLQVLLCDLVDDDPIFVYDERTSFKAVYENRKTMFCISSLLDKVVEKAFNDICELSSLLRKAKELVILGVLPTPTSTGLVKIFHTLKSLEINWSIIANEDEKLIEGCPFSGLVAINNLLAHFEKPEAWSMILPAVLTNCTE</sequence>
<dbReference type="Proteomes" id="UP000002282">
    <property type="component" value="Chromosome 2R"/>
</dbReference>
<evidence type="ECO:0000259" key="2">
    <source>
        <dbReference type="Pfam" id="PF10683"/>
    </source>
</evidence>
<evidence type="ECO:0000313" key="3">
    <source>
        <dbReference type="EMBL" id="EDW91068.2"/>
    </source>
</evidence>
<dbReference type="SUPFAM" id="SSF57667">
    <property type="entry name" value="beta-beta-alpha zinc fingers"/>
    <property type="match status" value="1"/>
</dbReference>
<dbReference type="EMBL" id="CM000158">
    <property type="protein sequence ID" value="EDW91068.2"/>
    <property type="molecule type" value="Genomic_DNA"/>
</dbReference>
<dbReference type="Pfam" id="PF10683">
    <property type="entry name" value="DBD_Tnp_Hermes"/>
    <property type="match status" value="1"/>
</dbReference>
<gene>
    <name evidence="3" type="primary">Dyak\GE12287</name>
    <name evidence="3" type="synonym">dyak_GLEANR_12553</name>
    <name evidence="3" type="synonym">GE12287</name>
    <name evidence="3" type="ORF">Dyak_GE12287</name>
</gene>
<protein>
    <recommendedName>
        <fullName evidence="2">Hermes trasposase DNA-binding domain-containing protein</fullName>
    </recommendedName>
</protein>
<dbReference type="eggNOG" id="ENOG502TB8F">
    <property type="taxonomic scope" value="Eukaryota"/>
</dbReference>
<reference evidence="3 4" key="2">
    <citation type="journal article" date="2007" name="PLoS Biol.">
        <title>Principles of genome evolution in the Drosophila melanogaster species group.</title>
        <authorList>
            <person name="Ranz J.M."/>
            <person name="Maurin D."/>
            <person name="Chan Y.S."/>
            <person name="von Grotthuss M."/>
            <person name="Hillier L.W."/>
            <person name="Roote J."/>
            <person name="Ashburner M."/>
            <person name="Bergman C.M."/>
        </authorList>
    </citation>
    <scope>NUCLEOTIDE SEQUENCE [LARGE SCALE GENOMIC DNA]</scope>
    <source>
        <strain evidence="4">Tai18E2 / Tucson 14021-0261.01</strain>
    </source>
</reference>
<dbReference type="SUPFAM" id="SSF140996">
    <property type="entry name" value="Hermes dimerisation domain"/>
    <property type="match status" value="1"/>
</dbReference>
<keyword evidence="4" id="KW-1185">Reference proteome</keyword>
<dbReference type="Gene3D" id="1.10.10.1070">
    <property type="entry name" value="Zinc finger, BED domain-containing"/>
    <property type="match status" value="1"/>
</dbReference>
<organism evidence="3 4">
    <name type="scientific">Drosophila yakuba</name>
    <name type="common">Fruit fly</name>
    <dbReference type="NCBI Taxonomy" id="7245"/>
    <lineage>
        <taxon>Eukaryota</taxon>
        <taxon>Metazoa</taxon>
        <taxon>Ecdysozoa</taxon>
        <taxon>Arthropoda</taxon>
        <taxon>Hexapoda</taxon>
        <taxon>Insecta</taxon>
        <taxon>Pterygota</taxon>
        <taxon>Neoptera</taxon>
        <taxon>Endopterygota</taxon>
        <taxon>Diptera</taxon>
        <taxon>Brachycera</taxon>
        <taxon>Muscomorpha</taxon>
        <taxon>Ephydroidea</taxon>
        <taxon>Drosophilidae</taxon>
        <taxon>Drosophila</taxon>
        <taxon>Sophophora</taxon>
    </lineage>
</organism>
<feature type="domain" description="Hermes trasposase DNA-binding" evidence="2">
    <location>
        <begin position="112"/>
        <end position="166"/>
    </location>
</feature>
<dbReference type="HOGENOM" id="CLU_465603_0_0_1"/>
<proteinExistence type="predicted"/>
<dbReference type="KEGG" id="dya:Dyak_GE12287"/>
<accession>B4P7P2</accession>
<feature type="region of interest" description="Disordered" evidence="1">
    <location>
        <begin position="85"/>
        <end position="111"/>
    </location>
</feature>